<dbReference type="OMA" id="WQIRSTE"/>
<dbReference type="AlphaFoldDB" id="C5LD40"/>
<evidence type="ECO:0000313" key="1">
    <source>
        <dbReference type="EMBL" id="EER05384.1"/>
    </source>
</evidence>
<name>C5LD40_PERM5</name>
<accession>C5LD40</accession>
<dbReference type="GeneID" id="9041434"/>
<evidence type="ECO:0000313" key="2">
    <source>
        <dbReference type="Proteomes" id="UP000007800"/>
    </source>
</evidence>
<dbReference type="Proteomes" id="UP000007800">
    <property type="component" value="Unassembled WGS sequence"/>
</dbReference>
<dbReference type="Gene3D" id="3.40.50.970">
    <property type="match status" value="1"/>
</dbReference>
<dbReference type="PANTHER" id="PTHR42916:SF1">
    <property type="entry name" value="PROTEIN PHYLLO, CHLOROPLASTIC"/>
    <property type="match status" value="1"/>
</dbReference>
<dbReference type="InterPro" id="IPR029061">
    <property type="entry name" value="THDP-binding"/>
</dbReference>
<sequence length="354" mass="37953">MEAVAVDTIAEQLDCLVLADVFSGSCRRECLPSLCLSSQAVVDMLELSRPTIIRMGGALISKQVQGWMSSKMGPVKEHIRVMDVPTRRHDVDWNSTIVVDATCAEFARMVDALNVTTEALTSNRLLRDRVHAISGRIEERVHAELGDECTEPNISRALATFASSQKECVVISSSMSCRNFDTFVSTSVVSSGDLDVAIGQCPLRTNIPRSSCSRGVSGIDGTISTTIGYAVGCGLSTNLLIGDVAAIHDLNSVVQLANYLNGGGMVGEVRIPPVKIVVCNNNGGSMFKFVPIGKYSEEVAYDKNFRTPIEVAFAGAAEMMGLKGSTKVEGLSEMVECLGHNPFLSVSVELAYCQ</sequence>
<protein>
    <submittedName>
        <fullName evidence="1">Menaquinone biosynthesis protein, putative</fullName>
    </submittedName>
</protein>
<dbReference type="InParanoid" id="C5LD40"/>
<dbReference type="RefSeq" id="XP_002773568.1">
    <property type="nucleotide sequence ID" value="XM_002773522.1"/>
</dbReference>
<proteinExistence type="predicted"/>
<dbReference type="PANTHER" id="PTHR42916">
    <property type="entry name" value="2-SUCCINYL-5-ENOLPYRUVYL-6-HYDROXY-3-CYCLOHEXENE-1-CARBOXYLATE SYNTHASE"/>
    <property type="match status" value="1"/>
</dbReference>
<keyword evidence="2" id="KW-1185">Reference proteome</keyword>
<dbReference type="Gene3D" id="3.40.50.1220">
    <property type="entry name" value="TPP-binding domain"/>
    <property type="match status" value="1"/>
</dbReference>
<dbReference type="SUPFAM" id="SSF52518">
    <property type="entry name" value="Thiamin diphosphate-binding fold (THDP-binding)"/>
    <property type="match status" value="1"/>
</dbReference>
<reference evidence="1 2" key="1">
    <citation type="submission" date="2008-07" db="EMBL/GenBank/DDBJ databases">
        <authorList>
            <person name="El-Sayed N."/>
            <person name="Caler E."/>
            <person name="Inman J."/>
            <person name="Amedeo P."/>
            <person name="Hass B."/>
            <person name="Wortman J."/>
        </authorList>
    </citation>
    <scope>NUCLEOTIDE SEQUENCE [LARGE SCALE GENOMIC DNA]</scope>
    <source>
        <strain evidence="2">ATCC 50983 / TXsc</strain>
    </source>
</reference>
<organism evidence="2">
    <name type="scientific">Perkinsus marinus (strain ATCC 50983 / TXsc)</name>
    <dbReference type="NCBI Taxonomy" id="423536"/>
    <lineage>
        <taxon>Eukaryota</taxon>
        <taxon>Sar</taxon>
        <taxon>Alveolata</taxon>
        <taxon>Perkinsozoa</taxon>
        <taxon>Perkinsea</taxon>
        <taxon>Perkinsida</taxon>
        <taxon>Perkinsidae</taxon>
        <taxon>Perkinsus</taxon>
    </lineage>
</organism>
<dbReference type="OrthoDB" id="8119704at2759"/>
<gene>
    <name evidence="1" type="ORF">Pmar_PMAR029563</name>
</gene>
<dbReference type="EMBL" id="GG680950">
    <property type="protein sequence ID" value="EER05384.1"/>
    <property type="molecule type" value="Genomic_DNA"/>
</dbReference>